<keyword evidence="2 4" id="KW-0808">Transferase</keyword>
<dbReference type="Proteomes" id="UP000189004">
    <property type="component" value="Unassembled WGS sequence"/>
</dbReference>
<evidence type="ECO:0000256" key="1">
    <source>
        <dbReference type="ARBA" id="ARBA00009213"/>
    </source>
</evidence>
<evidence type="ECO:0000256" key="4">
    <source>
        <dbReference type="HAMAP-Rule" id="MF_01812"/>
    </source>
</evidence>
<feature type="binding site" evidence="4">
    <location>
        <begin position="92"/>
        <end position="94"/>
    </location>
    <ligand>
        <name>acetyl-CoA</name>
        <dbReference type="ChEBI" id="CHEBI:57288"/>
    </ligand>
</feature>
<dbReference type="GO" id="GO:0030649">
    <property type="term" value="P:aminoglycoside antibiotic catabolic process"/>
    <property type="evidence" value="ECO:0007669"/>
    <property type="project" value="TreeGrafter"/>
</dbReference>
<dbReference type="InterPro" id="IPR051554">
    <property type="entry name" value="Acetyltransferase_Eis"/>
</dbReference>
<dbReference type="PANTHER" id="PTHR37817">
    <property type="entry name" value="N-ACETYLTRANSFERASE EIS"/>
    <property type="match status" value="1"/>
</dbReference>
<dbReference type="PANTHER" id="PTHR37817:SF1">
    <property type="entry name" value="N-ACETYLTRANSFERASE EIS"/>
    <property type="match status" value="1"/>
</dbReference>
<dbReference type="RefSeq" id="WP_077690445.1">
    <property type="nucleotide sequence ID" value="NZ_MCOK01000001.1"/>
</dbReference>
<dbReference type="CDD" id="cd04301">
    <property type="entry name" value="NAT_SF"/>
    <property type="match status" value="1"/>
</dbReference>
<feature type="domain" description="N-acetyltransferase" evidence="5">
    <location>
        <begin position="8"/>
        <end position="161"/>
    </location>
</feature>
<dbReference type="Gene3D" id="3.40.630.30">
    <property type="match status" value="2"/>
</dbReference>
<feature type="active site" description="Proton donor" evidence="4">
    <location>
        <position position="133"/>
    </location>
</feature>
<dbReference type="NCBIfam" id="NF002367">
    <property type="entry name" value="PRK01346.1-4"/>
    <property type="match status" value="1"/>
</dbReference>
<evidence type="ECO:0000313" key="7">
    <source>
        <dbReference type="Proteomes" id="UP000189004"/>
    </source>
</evidence>
<dbReference type="InterPro" id="IPR000182">
    <property type="entry name" value="GNAT_dom"/>
</dbReference>
<dbReference type="InterPro" id="IPR036527">
    <property type="entry name" value="SCP2_sterol-bd_dom_sf"/>
</dbReference>
<dbReference type="AlphaFoldDB" id="A0A1V3C088"/>
<comment type="caution">
    <text evidence="6">The sequence shown here is derived from an EMBL/GenBank/DDBJ whole genome shotgun (WGS) entry which is preliminary data.</text>
</comment>
<dbReference type="InterPro" id="IPR025559">
    <property type="entry name" value="Eis_dom"/>
</dbReference>
<dbReference type="PROSITE" id="PS51186">
    <property type="entry name" value="GNAT"/>
    <property type="match status" value="1"/>
</dbReference>
<feature type="binding site" evidence="4">
    <location>
        <begin position="128"/>
        <end position="129"/>
    </location>
    <ligand>
        <name>acetyl-CoA</name>
        <dbReference type="ChEBI" id="CHEBI:57288"/>
    </ligand>
</feature>
<keyword evidence="3 4" id="KW-0012">Acyltransferase</keyword>
<dbReference type="EMBL" id="MCOK01000001">
    <property type="protein sequence ID" value="OOC54052.1"/>
    <property type="molecule type" value="Genomic_DNA"/>
</dbReference>
<comment type="subunit">
    <text evidence="4">Homohexamer; trimer of dimers.</text>
</comment>
<protein>
    <submittedName>
        <fullName evidence="6">GNAT family N-acetyltransferase</fullName>
    </submittedName>
</protein>
<dbReference type="OrthoDB" id="8399956at2"/>
<dbReference type="InterPro" id="IPR022902">
    <property type="entry name" value="NAcTrfase_Eis"/>
</dbReference>
<reference evidence="7" key="1">
    <citation type="submission" date="2016-08" db="EMBL/GenBank/DDBJ databases">
        <authorList>
            <person name="Tokovenko B."/>
            <person name="Kalinowski J."/>
        </authorList>
    </citation>
    <scope>NUCLEOTIDE SEQUENCE [LARGE SCALE GENOMIC DNA]</scope>
    <source>
        <strain evidence="7">UTMC102</strain>
    </source>
</reference>
<comment type="similarity">
    <text evidence="1 4">Belongs to the acetyltransferase Eis family.</text>
</comment>
<dbReference type="InterPro" id="IPR016181">
    <property type="entry name" value="Acyl_CoA_acyltransferase"/>
</dbReference>
<dbReference type="HAMAP" id="MF_01812">
    <property type="entry name" value="Eis"/>
    <property type="match status" value="1"/>
</dbReference>
<dbReference type="SUPFAM" id="SSF55729">
    <property type="entry name" value="Acyl-CoA N-acyltransferases (Nat)"/>
    <property type="match status" value="1"/>
</dbReference>
<dbReference type="Pfam" id="PF13527">
    <property type="entry name" value="Acetyltransf_9"/>
    <property type="match status" value="1"/>
</dbReference>
<name>A0A1V3C088_9ACTN</name>
<evidence type="ECO:0000256" key="2">
    <source>
        <dbReference type="ARBA" id="ARBA00022679"/>
    </source>
</evidence>
<dbReference type="GO" id="GO:0034069">
    <property type="term" value="F:aminoglycoside N-acetyltransferase activity"/>
    <property type="evidence" value="ECO:0007669"/>
    <property type="project" value="TreeGrafter"/>
</dbReference>
<evidence type="ECO:0000256" key="3">
    <source>
        <dbReference type="ARBA" id="ARBA00023315"/>
    </source>
</evidence>
<gene>
    <name evidence="6" type="ORF">NOSIN_09745</name>
</gene>
<dbReference type="SUPFAM" id="SSF55718">
    <property type="entry name" value="SCP-like"/>
    <property type="match status" value="1"/>
</dbReference>
<sequence length="420" mass="46351">MTTHPSSRTEWTVRGTDRDEYIEVMRVVGEALLSPEPPREREHHLRPLLDAEGYDRVLVAVDGDEVVGSVNDFAFEMAMPGGPRPVAGVTGVGVWPTYRRRGVLSAMMRRQLADIHARGEHYAALWASEGAIYGRFGYGPAVAEMETGLRRPHARLRADAPRDPSLRIRLADPEQVRPDLERVHREVAAVQAGRFQRAEHWWDRTLRDLPEQRDGGGPLRAVVVSAPGGPLGYALYRTRNRWERDGSHGEVHVQEVTATAPAAWTALYEHLFNRDLVGEVLFASLAVDDPLHHLLADRGRAVPTLYTSLWVRLVDVPAALSERSYAAPVEAVLEVADRFAPWNAGRWRLRAGTGGARVEATDAAPDVSLDVSHLGAAHLGQTALDGYLRAGLLTEHTTGTVERLDTALHCSRAPFCGQVF</sequence>
<evidence type="ECO:0000259" key="5">
    <source>
        <dbReference type="PROSITE" id="PS51186"/>
    </source>
</evidence>
<feature type="active site" description="Proton acceptor; via carboxylate" evidence="4">
    <location>
        <position position="420"/>
    </location>
</feature>
<dbReference type="Gene3D" id="3.30.1050.10">
    <property type="entry name" value="SCP2 sterol-binding domain"/>
    <property type="match status" value="1"/>
</dbReference>
<dbReference type="STRING" id="501010.NOSIN_09745"/>
<dbReference type="InterPro" id="IPR041380">
    <property type="entry name" value="Acetyltransf_17"/>
</dbReference>
<proteinExistence type="inferred from homology"/>
<dbReference type="Pfam" id="PF13530">
    <property type="entry name" value="SCP2_2"/>
    <property type="match status" value="1"/>
</dbReference>
<accession>A0A1V3C088</accession>
<dbReference type="Pfam" id="PF17668">
    <property type="entry name" value="Acetyltransf_17"/>
    <property type="match status" value="1"/>
</dbReference>
<organism evidence="6 7">
    <name type="scientific">Nocardiopsis sinuspersici</name>
    <dbReference type="NCBI Taxonomy" id="501010"/>
    <lineage>
        <taxon>Bacteria</taxon>
        <taxon>Bacillati</taxon>
        <taxon>Actinomycetota</taxon>
        <taxon>Actinomycetes</taxon>
        <taxon>Streptosporangiales</taxon>
        <taxon>Nocardiopsidaceae</taxon>
        <taxon>Nocardiopsis</taxon>
    </lineage>
</organism>
<feature type="binding site" evidence="4">
    <location>
        <begin position="100"/>
        <end position="105"/>
    </location>
    <ligand>
        <name>acetyl-CoA</name>
        <dbReference type="ChEBI" id="CHEBI:57288"/>
    </ligand>
</feature>
<keyword evidence="7" id="KW-1185">Reference proteome</keyword>
<evidence type="ECO:0000313" key="6">
    <source>
        <dbReference type="EMBL" id="OOC54052.1"/>
    </source>
</evidence>